<organism evidence="5 6">
    <name type="scientific">Methylomagnum ishizawai</name>
    <dbReference type="NCBI Taxonomy" id="1760988"/>
    <lineage>
        <taxon>Bacteria</taxon>
        <taxon>Pseudomonadati</taxon>
        <taxon>Pseudomonadota</taxon>
        <taxon>Gammaproteobacteria</taxon>
        <taxon>Methylococcales</taxon>
        <taxon>Methylococcaceae</taxon>
        <taxon>Methylomagnum</taxon>
    </lineage>
</organism>
<dbReference type="RefSeq" id="WP_085216673.1">
    <property type="nucleotide sequence ID" value="NZ_FXAM01000003.1"/>
</dbReference>
<evidence type="ECO:0000313" key="5">
    <source>
        <dbReference type="EMBL" id="SMF97654.1"/>
    </source>
</evidence>
<dbReference type="Pfam" id="PF00535">
    <property type="entry name" value="Glycos_transf_2"/>
    <property type="match status" value="1"/>
</dbReference>
<name>A0A1Y6DC46_9GAMM</name>
<gene>
    <name evidence="5" type="ORF">SAMN02949497_0224</name>
</gene>
<accession>A0A1Y6DC46</accession>
<dbReference type="Proteomes" id="UP000192923">
    <property type="component" value="Unassembled WGS sequence"/>
</dbReference>
<proteinExistence type="inferred from homology"/>
<dbReference type="OrthoDB" id="9771846at2"/>
<keyword evidence="2" id="KW-0328">Glycosyltransferase</keyword>
<dbReference type="CDD" id="cd04186">
    <property type="entry name" value="GT_2_like_c"/>
    <property type="match status" value="1"/>
</dbReference>
<dbReference type="Gene3D" id="3.90.550.10">
    <property type="entry name" value="Spore Coat Polysaccharide Biosynthesis Protein SpsA, Chain A"/>
    <property type="match status" value="1"/>
</dbReference>
<dbReference type="SUPFAM" id="SSF53448">
    <property type="entry name" value="Nucleotide-diphospho-sugar transferases"/>
    <property type="match status" value="1"/>
</dbReference>
<dbReference type="PANTHER" id="PTHR43179:SF12">
    <property type="entry name" value="GALACTOFURANOSYLTRANSFERASE GLFT2"/>
    <property type="match status" value="1"/>
</dbReference>
<sequence>MNPEAGGPPPAIATVLVNWQGADDTVECLESLFASDYPGQSVVVVDNGSPDDSLAKLVAWAEGRYPVPLSAPAADGPPPAPCPKPVSYARLDLDTAALGRGWLPGVRLYLIAAGRNHGFAGGVNIGLRFALANPALRYAWVLNNDTVVARDCLSRMERRMRDAPAAGMCGSRILFYWQPETVQVLGGAAFRPWLGTSRLLGHRWAAARQPDPRQLERDFDHLSGASILVSRRFLEDVGFMDEGYFLYFEEMDWAMRGKRRYGLVYADDALVYHKEGASIGSSHRHQKRSPLSVFFMVRSRLRFTRKFFPWALPSVLAYSLATALRALCQGRRAQARAMFSALCGLSPQRALGWTPDP</sequence>
<dbReference type="AlphaFoldDB" id="A0A1Y6DC46"/>
<dbReference type="InterPro" id="IPR029044">
    <property type="entry name" value="Nucleotide-diphossugar_trans"/>
</dbReference>
<comment type="similarity">
    <text evidence="1">Belongs to the glycosyltransferase 2 family.</text>
</comment>
<dbReference type="STRING" id="1760988.SAMN02949497_0224"/>
<dbReference type="InterPro" id="IPR001173">
    <property type="entry name" value="Glyco_trans_2-like"/>
</dbReference>
<evidence type="ECO:0000259" key="4">
    <source>
        <dbReference type="Pfam" id="PF00535"/>
    </source>
</evidence>
<keyword evidence="6" id="KW-1185">Reference proteome</keyword>
<evidence type="ECO:0000256" key="2">
    <source>
        <dbReference type="ARBA" id="ARBA00022676"/>
    </source>
</evidence>
<evidence type="ECO:0000256" key="1">
    <source>
        <dbReference type="ARBA" id="ARBA00006739"/>
    </source>
</evidence>
<dbReference type="EMBL" id="FXAM01000003">
    <property type="protein sequence ID" value="SMF97654.1"/>
    <property type="molecule type" value="Genomic_DNA"/>
</dbReference>
<keyword evidence="3" id="KW-0808">Transferase</keyword>
<feature type="domain" description="Glycosyltransferase 2-like" evidence="4">
    <location>
        <begin position="110"/>
        <end position="181"/>
    </location>
</feature>
<dbReference type="PANTHER" id="PTHR43179">
    <property type="entry name" value="RHAMNOSYLTRANSFERASE WBBL"/>
    <property type="match status" value="1"/>
</dbReference>
<evidence type="ECO:0000256" key="3">
    <source>
        <dbReference type="ARBA" id="ARBA00022679"/>
    </source>
</evidence>
<evidence type="ECO:0000313" key="6">
    <source>
        <dbReference type="Proteomes" id="UP000192923"/>
    </source>
</evidence>
<reference evidence="5 6" key="1">
    <citation type="submission" date="2016-12" db="EMBL/GenBank/DDBJ databases">
        <authorList>
            <person name="Song W.-J."/>
            <person name="Kurnit D.M."/>
        </authorList>
    </citation>
    <scope>NUCLEOTIDE SEQUENCE [LARGE SCALE GENOMIC DNA]</scope>
    <source>
        <strain evidence="5 6">175</strain>
    </source>
</reference>
<dbReference type="GO" id="GO:0016757">
    <property type="term" value="F:glycosyltransferase activity"/>
    <property type="evidence" value="ECO:0007669"/>
    <property type="project" value="UniProtKB-KW"/>
</dbReference>
<protein>
    <recommendedName>
        <fullName evidence="4">Glycosyltransferase 2-like domain-containing protein</fullName>
    </recommendedName>
</protein>